<dbReference type="EMBL" id="AMZN01000029">
    <property type="protein sequence ID" value="ELR71951.1"/>
    <property type="molecule type" value="Genomic_DNA"/>
</dbReference>
<accession>L8JSK3</accession>
<evidence type="ECO:0000313" key="1">
    <source>
        <dbReference type="EMBL" id="ELR71951.1"/>
    </source>
</evidence>
<name>L8JSK3_9BACT</name>
<dbReference type="AlphaFoldDB" id="L8JSK3"/>
<reference evidence="1 2" key="1">
    <citation type="submission" date="2012-12" db="EMBL/GenBank/DDBJ databases">
        <title>Genome assembly of Fulvivirga imtechensis AK7.</title>
        <authorList>
            <person name="Nupur N."/>
            <person name="Khatri I."/>
            <person name="Kumar R."/>
            <person name="Subramanian S."/>
            <person name="Pinnaka A."/>
        </authorList>
    </citation>
    <scope>NUCLEOTIDE SEQUENCE [LARGE SCALE GENOMIC DNA]</scope>
    <source>
        <strain evidence="1 2">AK7</strain>
    </source>
</reference>
<sequence length="53" mass="6155">MDYDNRVPALSTPYLSTTAEAQRLINLQFLVHFQRHVLSLPIAEFMDSSLYLK</sequence>
<keyword evidence="2" id="KW-1185">Reference proteome</keyword>
<evidence type="ECO:0000313" key="2">
    <source>
        <dbReference type="Proteomes" id="UP000011135"/>
    </source>
</evidence>
<gene>
    <name evidence="1" type="ORF">C900_01946</name>
</gene>
<protein>
    <submittedName>
        <fullName evidence="1">Uncharacterized protein</fullName>
    </submittedName>
</protein>
<proteinExistence type="predicted"/>
<dbReference type="Proteomes" id="UP000011135">
    <property type="component" value="Unassembled WGS sequence"/>
</dbReference>
<comment type="caution">
    <text evidence="1">The sequence shown here is derived from an EMBL/GenBank/DDBJ whole genome shotgun (WGS) entry which is preliminary data.</text>
</comment>
<organism evidence="1 2">
    <name type="scientific">Fulvivirga imtechensis AK7</name>
    <dbReference type="NCBI Taxonomy" id="1237149"/>
    <lineage>
        <taxon>Bacteria</taxon>
        <taxon>Pseudomonadati</taxon>
        <taxon>Bacteroidota</taxon>
        <taxon>Cytophagia</taxon>
        <taxon>Cytophagales</taxon>
        <taxon>Fulvivirgaceae</taxon>
        <taxon>Fulvivirga</taxon>
    </lineage>
</organism>